<comment type="caution">
    <text evidence="3">The sequence shown here is derived from an EMBL/GenBank/DDBJ whole genome shotgun (WGS) entry which is preliminary data.</text>
</comment>
<gene>
    <name evidence="3" type="ORF">GCM10009737_17020</name>
</gene>
<name>A0ABN2PCZ7_9ACTN</name>
<dbReference type="Proteomes" id="UP001501612">
    <property type="component" value="Unassembled WGS sequence"/>
</dbReference>
<reference evidence="3 4" key="1">
    <citation type="journal article" date="2019" name="Int. J. Syst. Evol. Microbiol.">
        <title>The Global Catalogue of Microorganisms (GCM) 10K type strain sequencing project: providing services to taxonomists for standard genome sequencing and annotation.</title>
        <authorList>
            <consortium name="The Broad Institute Genomics Platform"/>
            <consortium name="The Broad Institute Genome Sequencing Center for Infectious Disease"/>
            <person name="Wu L."/>
            <person name="Ma J."/>
        </authorList>
    </citation>
    <scope>NUCLEOTIDE SEQUENCE [LARGE SCALE GENOMIC DNA]</scope>
    <source>
        <strain evidence="3 4">JCM 14046</strain>
    </source>
</reference>
<evidence type="ECO:0000256" key="1">
    <source>
        <dbReference type="SAM" id="Coils"/>
    </source>
</evidence>
<evidence type="ECO:0008006" key="5">
    <source>
        <dbReference type="Google" id="ProtNLM"/>
    </source>
</evidence>
<feature type="compositionally biased region" description="Low complexity" evidence="2">
    <location>
        <begin position="180"/>
        <end position="216"/>
    </location>
</feature>
<proteinExistence type="predicted"/>
<dbReference type="RefSeq" id="WP_344006112.1">
    <property type="nucleotide sequence ID" value="NZ_BAAAMY010000004.1"/>
</dbReference>
<feature type="coiled-coil region" evidence="1">
    <location>
        <begin position="30"/>
        <end position="95"/>
    </location>
</feature>
<feature type="compositionally biased region" description="Low complexity" evidence="2">
    <location>
        <begin position="223"/>
        <end position="261"/>
    </location>
</feature>
<keyword evidence="1" id="KW-0175">Coiled coil</keyword>
<feature type="compositionally biased region" description="Basic and acidic residues" evidence="2">
    <location>
        <begin position="161"/>
        <end position="170"/>
    </location>
</feature>
<organism evidence="3 4">
    <name type="scientific">Nocardioides lentus</name>
    <dbReference type="NCBI Taxonomy" id="338077"/>
    <lineage>
        <taxon>Bacteria</taxon>
        <taxon>Bacillati</taxon>
        <taxon>Actinomycetota</taxon>
        <taxon>Actinomycetes</taxon>
        <taxon>Propionibacteriales</taxon>
        <taxon>Nocardioidaceae</taxon>
        <taxon>Nocardioides</taxon>
    </lineage>
</organism>
<sequence length="261" mass="27853">MATKTKLENTHRIVLTRPLYVGVGVTDFAVEAVRGLVSDAQARANRAQKRLEDLDAAELREQATRRVNERVEAFGKAAEETQEAAEKRISELQDEVRSIPTRISDFVVGNVEAATDVYVDLAKRGESLVTRVRRQESTQDTVRNARTTKAKAKTTRTQAKKTADKVEKVAEQGAEETAKTAKTAAKSTRTTAKRAATSTKSTAKGGATKTANTAKTAAKKTADTATKSPATSSAKATQTSARKTVESATKAASEAAAKVGD</sequence>
<dbReference type="EMBL" id="BAAAMY010000004">
    <property type="protein sequence ID" value="GAA1916180.1"/>
    <property type="molecule type" value="Genomic_DNA"/>
</dbReference>
<evidence type="ECO:0000313" key="4">
    <source>
        <dbReference type="Proteomes" id="UP001501612"/>
    </source>
</evidence>
<evidence type="ECO:0000313" key="3">
    <source>
        <dbReference type="EMBL" id="GAA1916180.1"/>
    </source>
</evidence>
<keyword evidence="4" id="KW-1185">Reference proteome</keyword>
<evidence type="ECO:0000256" key="2">
    <source>
        <dbReference type="SAM" id="MobiDB-lite"/>
    </source>
</evidence>
<accession>A0ABN2PCZ7</accession>
<feature type="region of interest" description="Disordered" evidence="2">
    <location>
        <begin position="132"/>
        <end position="261"/>
    </location>
</feature>
<protein>
    <recommendedName>
        <fullName evidence="5">Heparin binding hemagglutinin HbhA</fullName>
    </recommendedName>
</protein>